<dbReference type="EMBL" id="AZMM01016097">
    <property type="protein sequence ID" value="ETJ29364.1"/>
    <property type="molecule type" value="Genomic_DNA"/>
</dbReference>
<dbReference type="AlphaFoldDB" id="W1XKL6"/>
<proteinExistence type="predicted"/>
<organism evidence="1">
    <name type="scientific">human gut metagenome</name>
    <dbReference type="NCBI Taxonomy" id="408170"/>
    <lineage>
        <taxon>unclassified sequences</taxon>
        <taxon>metagenomes</taxon>
        <taxon>organismal metagenomes</taxon>
    </lineage>
</organism>
<protein>
    <submittedName>
        <fullName evidence="1">Uncharacterized protein</fullName>
    </submittedName>
</protein>
<comment type="caution">
    <text evidence="1">The sequence shown here is derived from an EMBL/GenBank/DDBJ whole genome shotgun (WGS) entry which is preliminary data.</text>
</comment>
<accession>W1XKL6</accession>
<evidence type="ECO:0000313" key="1">
    <source>
        <dbReference type="EMBL" id="ETJ29364.1"/>
    </source>
</evidence>
<sequence length="22" mass="2782">MNYIVFDLEYNQLYTKKNEEIN</sequence>
<reference evidence="1" key="1">
    <citation type="submission" date="2013-12" db="EMBL/GenBank/DDBJ databases">
        <title>A Varibaculum cambriense genome reconstructed from a premature infant gut community with otherwise low bacterial novelty that shifts toward anaerobic metabolism during the third week of life.</title>
        <authorList>
            <person name="Brown C.T."/>
            <person name="Sharon I."/>
            <person name="Thomas B.C."/>
            <person name="Castelle C.J."/>
            <person name="Morowitz M.J."/>
            <person name="Banfield J.F."/>
        </authorList>
    </citation>
    <scope>NUCLEOTIDE SEQUENCE</scope>
</reference>
<feature type="non-terminal residue" evidence="1">
    <location>
        <position position="22"/>
    </location>
</feature>
<name>W1XKL6_9ZZZZ</name>
<gene>
    <name evidence="1" type="ORF">Q604_UNBC16097G0001</name>
</gene>